<sequence>MLNARPSPGRRAQSRRPFRPPPGTAEVQRLDAIAARGRIAQLQQPQQVIGETITVTARLPFGNRKQLQELTPSFASERARAETFSMASTAGWDRREAAARDPRGTGKNSNCGARVG</sequence>
<feature type="compositionally biased region" description="Polar residues" evidence="1">
    <location>
        <begin position="106"/>
        <end position="116"/>
    </location>
</feature>
<evidence type="ECO:0000313" key="3">
    <source>
        <dbReference type="Proteomes" id="UP000658320"/>
    </source>
</evidence>
<reference evidence="2" key="1">
    <citation type="journal article" date="2014" name="Int. J. Syst. Evol. Microbiol.">
        <title>Complete genome sequence of Corynebacterium casei LMG S-19264T (=DSM 44701T), isolated from a smear-ripened cheese.</title>
        <authorList>
            <consortium name="US DOE Joint Genome Institute (JGI-PGF)"/>
            <person name="Walter F."/>
            <person name="Albersmeier A."/>
            <person name="Kalinowski J."/>
            <person name="Ruckert C."/>
        </authorList>
    </citation>
    <scope>NUCLEOTIDE SEQUENCE</scope>
    <source>
        <strain evidence="2">JCM 4346</strain>
    </source>
</reference>
<dbReference type="AlphaFoldDB" id="A0A918FP20"/>
<keyword evidence="3" id="KW-1185">Reference proteome</keyword>
<dbReference type="RefSeq" id="WP_189944153.1">
    <property type="nucleotide sequence ID" value="NZ_BMSX01000043.1"/>
</dbReference>
<dbReference type="EMBL" id="BMSX01000043">
    <property type="protein sequence ID" value="GGR62117.1"/>
    <property type="molecule type" value="Genomic_DNA"/>
</dbReference>
<gene>
    <name evidence="2" type="ORF">GCM10010251_93570</name>
</gene>
<evidence type="ECO:0000313" key="2">
    <source>
        <dbReference type="EMBL" id="GGR62117.1"/>
    </source>
</evidence>
<comment type="caution">
    <text evidence="2">The sequence shown here is derived from an EMBL/GenBank/DDBJ whole genome shotgun (WGS) entry which is preliminary data.</text>
</comment>
<organism evidence="2 3">
    <name type="scientific">Streptomyces aurantiogriseus</name>
    <dbReference type="NCBI Taxonomy" id="66870"/>
    <lineage>
        <taxon>Bacteria</taxon>
        <taxon>Bacillati</taxon>
        <taxon>Actinomycetota</taxon>
        <taxon>Actinomycetes</taxon>
        <taxon>Kitasatosporales</taxon>
        <taxon>Streptomycetaceae</taxon>
        <taxon>Streptomyces</taxon>
    </lineage>
</organism>
<feature type="region of interest" description="Disordered" evidence="1">
    <location>
        <begin position="1"/>
        <end position="24"/>
    </location>
</feature>
<feature type="compositionally biased region" description="Basic and acidic residues" evidence="1">
    <location>
        <begin position="92"/>
        <end position="104"/>
    </location>
</feature>
<protein>
    <submittedName>
        <fullName evidence="2">Uncharacterized protein</fullName>
    </submittedName>
</protein>
<name>A0A918FP20_9ACTN</name>
<proteinExistence type="predicted"/>
<accession>A0A918FP20</accession>
<feature type="region of interest" description="Disordered" evidence="1">
    <location>
        <begin position="81"/>
        <end position="116"/>
    </location>
</feature>
<reference evidence="2" key="2">
    <citation type="submission" date="2020-09" db="EMBL/GenBank/DDBJ databases">
        <authorList>
            <person name="Sun Q."/>
            <person name="Ohkuma M."/>
        </authorList>
    </citation>
    <scope>NUCLEOTIDE SEQUENCE</scope>
    <source>
        <strain evidence="2">JCM 4346</strain>
    </source>
</reference>
<evidence type="ECO:0000256" key="1">
    <source>
        <dbReference type="SAM" id="MobiDB-lite"/>
    </source>
</evidence>
<dbReference type="Proteomes" id="UP000658320">
    <property type="component" value="Unassembled WGS sequence"/>
</dbReference>